<name>D8S6U3_SELML</name>
<dbReference type="FunFam" id="3.30.200.20:FF:000178">
    <property type="entry name" value="serine/threonine-protein kinase PBS1-like"/>
    <property type="match status" value="1"/>
</dbReference>
<evidence type="ECO:0000256" key="10">
    <source>
        <dbReference type="ARBA" id="ARBA00023136"/>
    </source>
</evidence>
<dbReference type="SUPFAM" id="SSF56112">
    <property type="entry name" value="Protein kinase-like (PK-like)"/>
    <property type="match status" value="1"/>
</dbReference>
<evidence type="ECO:0000313" key="14">
    <source>
        <dbReference type="EMBL" id="EFJ07395.1"/>
    </source>
</evidence>
<evidence type="ECO:0000256" key="7">
    <source>
        <dbReference type="ARBA" id="ARBA00022777"/>
    </source>
</evidence>
<keyword evidence="5" id="KW-0732">Signal</keyword>
<evidence type="ECO:0000256" key="3">
    <source>
        <dbReference type="ARBA" id="ARBA00022679"/>
    </source>
</evidence>
<evidence type="ECO:0000256" key="1">
    <source>
        <dbReference type="ARBA" id="ARBA00004167"/>
    </source>
</evidence>
<dbReference type="PANTHER" id="PTHR47974:SF9">
    <property type="entry name" value="RECEPTOR-LIKE SERINE_THREONINE-PROTEIN KINASE"/>
    <property type="match status" value="1"/>
</dbReference>
<evidence type="ECO:0000256" key="12">
    <source>
        <dbReference type="RuleBase" id="RU000304"/>
    </source>
</evidence>
<dbReference type="InterPro" id="IPR000719">
    <property type="entry name" value="Prot_kinase_dom"/>
</dbReference>
<evidence type="ECO:0000256" key="9">
    <source>
        <dbReference type="ARBA" id="ARBA00022989"/>
    </source>
</evidence>
<dbReference type="Gene3D" id="1.10.510.10">
    <property type="entry name" value="Transferase(Phosphotransferase) domain 1"/>
    <property type="match status" value="1"/>
</dbReference>
<dbReference type="PROSITE" id="PS00107">
    <property type="entry name" value="PROTEIN_KINASE_ATP"/>
    <property type="match status" value="1"/>
</dbReference>
<dbReference type="InterPro" id="IPR008271">
    <property type="entry name" value="Ser/Thr_kinase_AS"/>
</dbReference>
<dbReference type="GO" id="GO:0016020">
    <property type="term" value="C:membrane"/>
    <property type="evidence" value="ECO:0007669"/>
    <property type="project" value="UniProtKB-SubCell"/>
</dbReference>
<protein>
    <recommendedName>
        <fullName evidence="13">Protein kinase domain-containing protein</fullName>
    </recommendedName>
</protein>
<proteinExistence type="inferred from homology"/>
<dbReference type="Pfam" id="PF07714">
    <property type="entry name" value="PK_Tyr_Ser-Thr"/>
    <property type="match status" value="1"/>
</dbReference>
<gene>
    <name evidence="15" type="ORF">SELMODRAFT_109677</name>
    <name evidence="14" type="ORF">SELMODRAFT_133628</name>
</gene>
<dbReference type="EMBL" id="GL377604">
    <property type="protein sequence ID" value="EFJ19870.1"/>
    <property type="molecule type" value="Genomic_DNA"/>
</dbReference>
<dbReference type="HOGENOM" id="CLU_000288_21_4_1"/>
<dbReference type="AlphaFoldDB" id="D8S6U3"/>
<dbReference type="Gramene" id="EFJ07395">
    <property type="protein sequence ID" value="EFJ07395"/>
    <property type="gene ID" value="SELMODRAFT_133628"/>
</dbReference>
<dbReference type="Proteomes" id="UP000001514">
    <property type="component" value="Unassembled WGS sequence"/>
</dbReference>
<dbReference type="InterPro" id="IPR017441">
    <property type="entry name" value="Protein_kinase_ATP_BS"/>
</dbReference>
<dbReference type="PANTHER" id="PTHR47974">
    <property type="entry name" value="OS07G0415500 PROTEIN"/>
    <property type="match status" value="1"/>
</dbReference>
<evidence type="ECO:0000259" key="13">
    <source>
        <dbReference type="PROSITE" id="PS50011"/>
    </source>
</evidence>
<organism evidence="16">
    <name type="scientific">Selaginella moellendorffii</name>
    <name type="common">Spikemoss</name>
    <dbReference type="NCBI Taxonomy" id="88036"/>
    <lineage>
        <taxon>Eukaryota</taxon>
        <taxon>Viridiplantae</taxon>
        <taxon>Streptophyta</taxon>
        <taxon>Embryophyta</taxon>
        <taxon>Tracheophyta</taxon>
        <taxon>Lycopodiopsida</taxon>
        <taxon>Selaginellales</taxon>
        <taxon>Selaginellaceae</taxon>
        <taxon>Selaginella</taxon>
    </lineage>
</organism>
<comment type="similarity">
    <text evidence="12">Belongs to the protein kinase superfamily.</text>
</comment>
<feature type="binding site" evidence="11">
    <location>
        <position position="57"/>
    </location>
    <ligand>
        <name>ATP</name>
        <dbReference type="ChEBI" id="CHEBI:30616"/>
    </ligand>
</feature>
<keyword evidence="9" id="KW-1133">Transmembrane helix</keyword>
<evidence type="ECO:0000256" key="6">
    <source>
        <dbReference type="ARBA" id="ARBA00022741"/>
    </source>
</evidence>
<keyword evidence="16" id="KW-1185">Reference proteome</keyword>
<keyword evidence="7" id="KW-0418">Kinase</keyword>
<dbReference type="InterPro" id="IPR011009">
    <property type="entry name" value="Kinase-like_dom_sf"/>
</dbReference>
<keyword evidence="3" id="KW-0808">Transferase</keyword>
<feature type="domain" description="Protein kinase" evidence="13">
    <location>
        <begin position="27"/>
        <end position="312"/>
    </location>
</feature>
<comment type="subcellular location">
    <subcellularLocation>
        <location evidence="1">Membrane</location>
        <topology evidence="1">Single-pass membrane protein</topology>
    </subcellularLocation>
</comment>
<reference evidence="15 16" key="1">
    <citation type="journal article" date="2011" name="Science">
        <title>The Selaginella genome identifies genetic changes associated with the evolution of vascular plants.</title>
        <authorList>
            <person name="Banks J.A."/>
            <person name="Nishiyama T."/>
            <person name="Hasebe M."/>
            <person name="Bowman J.L."/>
            <person name="Gribskov M."/>
            <person name="dePamphilis C."/>
            <person name="Albert V.A."/>
            <person name="Aono N."/>
            <person name="Aoyama T."/>
            <person name="Ambrose B.A."/>
            <person name="Ashton N.W."/>
            <person name="Axtell M.J."/>
            <person name="Barker E."/>
            <person name="Barker M.S."/>
            <person name="Bennetzen J.L."/>
            <person name="Bonawitz N.D."/>
            <person name="Chapple C."/>
            <person name="Cheng C."/>
            <person name="Correa L.G."/>
            <person name="Dacre M."/>
            <person name="DeBarry J."/>
            <person name="Dreyer I."/>
            <person name="Elias M."/>
            <person name="Engstrom E.M."/>
            <person name="Estelle M."/>
            <person name="Feng L."/>
            <person name="Finet C."/>
            <person name="Floyd S.K."/>
            <person name="Frommer W.B."/>
            <person name="Fujita T."/>
            <person name="Gramzow L."/>
            <person name="Gutensohn M."/>
            <person name="Harholt J."/>
            <person name="Hattori M."/>
            <person name="Heyl A."/>
            <person name="Hirai T."/>
            <person name="Hiwatashi Y."/>
            <person name="Ishikawa M."/>
            <person name="Iwata M."/>
            <person name="Karol K.G."/>
            <person name="Koehler B."/>
            <person name="Kolukisaoglu U."/>
            <person name="Kubo M."/>
            <person name="Kurata T."/>
            <person name="Lalonde S."/>
            <person name="Li K."/>
            <person name="Li Y."/>
            <person name="Litt A."/>
            <person name="Lyons E."/>
            <person name="Manning G."/>
            <person name="Maruyama T."/>
            <person name="Michael T.P."/>
            <person name="Mikami K."/>
            <person name="Miyazaki S."/>
            <person name="Morinaga S."/>
            <person name="Murata T."/>
            <person name="Mueller-Roeber B."/>
            <person name="Nelson D.R."/>
            <person name="Obara M."/>
            <person name="Oguri Y."/>
            <person name="Olmstead R.G."/>
            <person name="Onodera N."/>
            <person name="Petersen B.L."/>
            <person name="Pils B."/>
            <person name="Prigge M."/>
            <person name="Rensing S.A."/>
            <person name="Riano-Pachon D.M."/>
            <person name="Roberts A.W."/>
            <person name="Sato Y."/>
            <person name="Scheller H.V."/>
            <person name="Schulz B."/>
            <person name="Schulz C."/>
            <person name="Shakirov E.V."/>
            <person name="Shibagaki N."/>
            <person name="Shinohara N."/>
            <person name="Shippen D.E."/>
            <person name="Soerensen I."/>
            <person name="Sotooka R."/>
            <person name="Sugimoto N."/>
            <person name="Sugita M."/>
            <person name="Sumikawa N."/>
            <person name="Tanurdzic M."/>
            <person name="Theissen G."/>
            <person name="Ulvskov P."/>
            <person name="Wakazuki S."/>
            <person name="Weng J.K."/>
            <person name="Willats W.W."/>
            <person name="Wipf D."/>
            <person name="Wolf P.G."/>
            <person name="Yang L."/>
            <person name="Zimmer A.D."/>
            <person name="Zhu Q."/>
            <person name="Mitros T."/>
            <person name="Hellsten U."/>
            <person name="Loque D."/>
            <person name="Otillar R."/>
            <person name="Salamov A."/>
            <person name="Schmutz J."/>
            <person name="Shapiro H."/>
            <person name="Lindquist E."/>
            <person name="Lucas S."/>
            <person name="Rokhsar D."/>
            <person name="Grigoriev I.V."/>
        </authorList>
    </citation>
    <scope>NUCLEOTIDE SEQUENCE [LARGE SCALE GENOMIC DNA]</scope>
</reference>
<dbReference type="Gene3D" id="3.30.200.20">
    <property type="entry name" value="Phosphorylase Kinase, domain 1"/>
    <property type="match status" value="1"/>
</dbReference>
<dbReference type="OMA" id="QNNQWID"/>
<dbReference type="KEGG" id="smo:SELMODRAFT_133628"/>
<dbReference type="GO" id="GO:0005524">
    <property type="term" value="F:ATP binding"/>
    <property type="evidence" value="ECO:0007669"/>
    <property type="project" value="UniProtKB-UniRule"/>
</dbReference>
<keyword evidence="2 12" id="KW-0723">Serine/threonine-protein kinase</keyword>
<keyword evidence="10" id="KW-0472">Membrane</keyword>
<dbReference type="CDD" id="cd14066">
    <property type="entry name" value="STKc_IRAK"/>
    <property type="match status" value="1"/>
</dbReference>
<dbReference type="KEGG" id="smo:SELMODRAFT_109677"/>
<dbReference type="FunCoup" id="D8S6U3">
    <property type="interactions" value="860"/>
</dbReference>
<keyword evidence="8 11" id="KW-0067">ATP-binding</keyword>
<sequence>MELDLVLSGIQGLPQRFQYSVLEAATWGFSRKLGAGGFGSVYEGFLEDGKRSIAVKKLEGASAQGARQFIAEVATIGSISHINVVKLCGFCVEGCHRMLVYEFMPNGSLDRWLFVSNQTPEHPRGVLSWDRRVEIALGTARGLAYLHEECREPIIHLDVKPQNILLDERFVAKVADFGMSKLLGGRDVSHVVTCVRGTPGYLAPEWLLHSIATKKCDVYSFGMVLLEIIGGRKNLEVSRMNSDLAWYFPAWVVNEVREGRLMEIVDERIRALVSEKAAAQMIRIALWCVQESAASRPTMPEIVQMIEGHRDVEEPPMAFHFAVQTMVDITASRDCLSMAYVTPPSFDVSSLIR</sequence>
<evidence type="ECO:0000256" key="8">
    <source>
        <dbReference type="ARBA" id="ARBA00022840"/>
    </source>
</evidence>
<dbReference type="PROSITE" id="PS50011">
    <property type="entry name" value="PROTEIN_KINASE_DOM"/>
    <property type="match status" value="1"/>
</dbReference>
<evidence type="ECO:0000313" key="15">
    <source>
        <dbReference type="EMBL" id="EFJ19870.1"/>
    </source>
</evidence>
<dbReference type="Gramene" id="EFJ19870">
    <property type="protein sequence ID" value="EFJ19870"/>
    <property type="gene ID" value="SELMODRAFT_109677"/>
</dbReference>
<dbReference type="EMBL" id="GL377685">
    <property type="protein sequence ID" value="EFJ07395.1"/>
    <property type="molecule type" value="Genomic_DNA"/>
</dbReference>
<evidence type="ECO:0000313" key="16">
    <source>
        <dbReference type="Proteomes" id="UP000001514"/>
    </source>
</evidence>
<dbReference type="GO" id="GO:0004674">
    <property type="term" value="F:protein serine/threonine kinase activity"/>
    <property type="evidence" value="ECO:0007669"/>
    <property type="project" value="UniProtKB-KW"/>
</dbReference>
<dbReference type="eggNOG" id="ENOG502QUXB">
    <property type="taxonomic scope" value="Eukaryota"/>
</dbReference>
<accession>D8S6U3</accession>
<evidence type="ECO:0000256" key="2">
    <source>
        <dbReference type="ARBA" id="ARBA00022527"/>
    </source>
</evidence>
<evidence type="ECO:0000256" key="11">
    <source>
        <dbReference type="PROSITE-ProRule" id="PRU10141"/>
    </source>
</evidence>
<dbReference type="InParanoid" id="D8S6U3"/>
<dbReference type="InterPro" id="IPR001245">
    <property type="entry name" value="Ser-Thr/Tyr_kinase_cat_dom"/>
</dbReference>
<evidence type="ECO:0000256" key="4">
    <source>
        <dbReference type="ARBA" id="ARBA00022692"/>
    </source>
</evidence>
<keyword evidence="4" id="KW-0812">Transmembrane</keyword>
<dbReference type="SMART" id="SM00220">
    <property type="entry name" value="S_TKc"/>
    <property type="match status" value="1"/>
</dbReference>
<evidence type="ECO:0000256" key="5">
    <source>
        <dbReference type="ARBA" id="ARBA00022729"/>
    </source>
</evidence>
<dbReference type="PROSITE" id="PS00108">
    <property type="entry name" value="PROTEIN_KINASE_ST"/>
    <property type="match status" value="1"/>
</dbReference>
<keyword evidence="6 11" id="KW-0547">Nucleotide-binding</keyword>
<dbReference type="OrthoDB" id="4062651at2759"/>
<dbReference type="FunFam" id="1.10.510.10:FF:000537">
    <property type="entry name" value="Putative receptor-like protein kinase"/>
    <property type="match status" value="1"/>
</dbReference>